<name>A0A1I2GXI1_9ACTN</name>
<evidence type="ECO:0000313" key="1">
    <source>
        <dbReference type="EMBL" id="SFF21271.1"/>
    </source>
</evidence>
<evidence type="ECO:0008006" key="3">
    <source>
        <dbReference type="Google" id="ProtNLM"/>
    </source>
</evidence>
<accession>A0A1I2GXI1</accession>
<dbReference type="EMBL" id="FONV01000007">
    <property type="protein sequence ID" value="SFF21271.1"/>
    <property type="molecule type" value="Genomic_DNA"/>
</dbReference>
<dbReference type="RefSeq" id="WP_093616148.1">
    <property type="nucleotide sequence ID" value="NZ_BOMT01000043.1"/>
</dbReference>
<gene>
    <name evidence="1" type="ORF">SAMN05421541_107205</name>
</gene>
<proteinExistence type="predicted"/>
<sequence length="110" mass="11069">MSNGFEVTPRVLTTSARQVQSLAARFGGLGAQVQSSAASAAAANPSYLTSAAANEVAAEITRAAAVLAEALISHAGGLGNAAVTYTSTDKRAAWMMKRVRLGVPAGATYA</sequence>
<dbReference type="InterPro" id="IPR036689">
    <property type="entry name" value="ESAT-6-like_sf"/>
</dbReference>
<organism evidence="1 2">
    <name type="scientific">Actinoplanes philippinensis</name>
    <dbReference type="NCBI Taxonomy" id="35752"/>
    <lineage>
        <taxon>Bacteria</taxon>
        <taxon>Bacillati</taxon>
        <taxon>Actinomycetota</taxon>
        <taxon>Actinomycetes</taxon>
        <taxon>Micromonosporales</taxon>
        <taxon>Micromonosporaceae</taxon>
        <taxon>Actinoplanes</taxon>
    </lineage>
</organism>
<reference evidence="1 2" key="1">
    <citation type="submission" date="2016-10" db="EMBL/GenBank/DDBJ databases">
        <authorList>
            <person name="de Groot N.N."/>
        </authorList>
    </citation>
    <scope>NUCLEOTIDE SEQUENCE [LARGE SCALE GENOMIC DNA]</scope>
    <source>
        <strain evidence="1 2">DSM 43019</strain>
    </source>
</reference>
<dbReference type="STRING" id="35752.SAMN05421541_107205"/>
<dbReference type="SUPFAM" id="SSF140453">
    <property type="entry name" value="EsxAB dimer-like"/>
    <property type="match status" value="1"/>
</dbReference>
<dbReference type="Proteomes" id="UP000199645">
    <property type="component" value="Unassembled WGS sequence"/>
</dbReference>
<protein>
    <recommendedName>
        <fullName evidence="3">Excreted virulence factor EspC, type VII ESX diderm</fullName>
    </recommendedName>
</protein>
<evidence type="ECO:0000313" key="2">
    <source>
        <dbReference type="Proteomes" id="UP000199645"/>
    </source>
</evidence>
<keyword evidence="2" id="KW-1185">Reference proteome</keyword>
<dbReference type="AlphaFoldDB" id="A0A1I2GXI1"/>